<feature type="binding site" evidence="14">
    <location>
        <position position="60"/>
    </location>
    <ligand>
        <name>Fe cation</name>
        <dbReference type="ChEBI" id="CHEBI:24875"/>
    </ligand>
</feature>
<evidence type="ECO:0000256" key="13">
    <source>
        <dbReference type="ARBA" id="ARBA00031777"/>
    </source>
</evidence>
<dbReference type="EC" id="4.4.1.21" evidence="4 14"/>
<feature type="binding site" evidence="14">
    <location>
        <position position="123"/>
    </location>
    <ligand>
        <name>Fe cation</name>
        <dbReference type="ChEBI" id="CHEBI:24875"/>
    </ligand>
</feature>
<proteinExistence type="inferred from homology"/>
<dbReference type="GO" id="GO:0043768">
    <property type="term" value="F:S-ribosylhomocysteine lyase activity"/>
    <property type="evidence" value="ECO:0007669"/>
    <property type="project" value="UniProtKB-UniRule"/>
</dbReference>
<evidence type="ECO:0000256" key="10">
    <source>
        <dbReference type="ARBA" id="ARBA00023239"/>
    </source>
</evidence>
<reference evidence="15 16" key="1">
    <citation type="submission" date="2020-10" db="EMBL/GenBank/DDBJ databases">
        <title>Trueperella pecoris sp. nov. isolated from bovine and porcine specimens.</title>
        <authorList>
            <person name="Schoenecker L."/>
            <person name="Schnydrig P."/>
            <person name="Brodard I."/>
            <person name="Thomann A."/>
            <person name="Hemphill A."/>
            <person name="Rodriguez-Campos S."/>
            <person name="Perreten V."/>
            <person name="Jores J."/>
            <person name="Kittl S."/>
        </authorList>
    </citation>
    <scope>NUCLEOTIDE SEQUENCE [LARGE SCALE GENOMIC DNA]</scope>
    <source>
        <strain evidence="15 16">19OD0592</strain>
    </source>
</reference>
<protein>
    <recommendedName>
        <fullName evidence="5 14">S-ribosylhomocysteine lyase</fullName>
        <ecNumber evidence="4 14">4.4.1.21</ecNumber>
    </recommendedName>
    <alternativeName>
        <fullName evidence="12 14">AI-2 synthesis protein</fullName>
    </alternativeName>
    <alternativeName>
        <fullName evidence="13 14">Autoinducer-2 production protein LuxS</fullName>
    </alternativeName>
</protein>
<keyword evidence="9 14" id="KW-0408">Iron</keyword>
<evidence type="ECO:0000313" key="16">
    <source>
        <dbReference type="Proteomes" id="UP000594961"/>
    </source>
</evidence>
<dbReference type="Gene3D" id="3.30.1360.80">
    <property type="entry name" value="S-ribosylhomocysteinase (LuxS)"/>
    <property type="match status" value="1"/>
</dbReference>
<keyword evidence="7 14" id="KW-0479">Metal-binding</keyword>
<evidence type="ECO:0000256" key="9">
    <source>
        <dbReference type="ARBA" id="ARBA00023004"/>
    </source>
</evidence>
<evidence type="ECO:0000256" key="5">
    <source>
        <dbReference type="ARBA" id="ARBA00015130"/>
    </source>
</evidence>
<organism evidence="15 16">
    <name type="scientific">Trueperella pecoris</name>
    <dbReference type="NCBI Taxonomy" id="2733571"/>
    <lineage>
        <taxon>Bacteria</taxon>
        <taxon>Bacillati</taxon>
        <taxon>Actinomycetota</taxon>
        <taxon>Actinomycetes</taxon>
        <taxon>Actinomycetales</taxon>
        <taxon>Actinomycetaceae</taxon>
        <taxon>Trueperella</taxon>
    </lineage>
</organism>
<sequence length="153" mass="16961">MEKMNVESFNLDHTLVAAPFIRVADVKRLPHGDVLTKYDVRFCQPNEDHLDMPAVHSIEHSVAEYARNHTDDIVDFSPMGCQTGFYLIRNAEPDVDGTMALLERTFRDILAATSVPAANEVQCGWGANHSLDAAQAAISTMLEARSQWGVVYA</sequence>
<dbReference type="InterPro" id="IPR003815">
    <property type="entry name" value="S-ribosylhomocysteinase"/>
</dbReference>
<dbReference type="Proteomes" id="UP000594961">
    <property type="component" value="Chromosome"/>
</dbReference>
<evidence type="ECO:0000256" key="12">
    <source>
        <dbReference type="ARBA" id="ARBA00030600"/>
    </source>
</evidence>
<evidence type="ECO:0000256" key="2">
    <source>
        <dbReference type="ARBA" id="ARBA00007311"/>
    </source>
</evidence>
<comment type="cofactor">
    <cofactor evidence="14">
        <name>Fe cation</name>
        <dbReference type="ChEBI" id="CHEBI:24875"/>
    </cofactor>
    <text evidence="14">Binds 1 Fe cation per subunit.</text>
</comment>
<keyword evidence="6 14" id="KW-0673">Quorum sensing</keyword>
<keyword evidence="10 14" id="KW-0456">Lyase</keyword>
<dbReference type="RefSeq" id="WP_197553245.1">
    <property type="nucleotide sequence ID" value="NZ_CP063212.1"/>
</dbReference>
<dbReference type="GO" id="GO:0005506">
    <property type="term" value="F:iron ion binding"/>
    <property type="evidence" value="ECO:0007669"/>
    <property type="project" value="InterPro"/>
</dbReference>
<dbReference type="GO" id="GO:0009372">
    <property type="term" value="P:quorum sensing"/>
    <property type="evidence" value="ECO:0007669"/>
    <property type="project" value="UniProtKB-UniRule"/>
</dbReference>
<evidence type="ECO:0000256" key="7">
    <source>
        <dbReference type="ARBA" id="ARBA00022723"/>
    </source>
</evidence>
<evidence type="ECO:0000256" key="4">
    <source>
        <dbReference type="ARBA" id="ARBA00012240"/>
    </source>
</evidence>
<evidence type="ECO:0000256" key="1">
    <source>
        <dbReference type="ARBA" id="ARBA00000297"/>
    </source>
</evidence>
<comment type="similarity">
    <text evidence="2 14">Belongs to the LuxS family.</text>
</comment>
<dbReference type="InterPro" id="IPR011249">
    <property type="entry name" value="Metalloenz_LuxS/M16"/>
</dbReference>
<gene>
    <name evidence="14" type="primary">luxS</name>
    <name evidence="15" type="ORF">INS90_00160</name>
</gene>
<dbReference type="NCBIfam" id="NF002604">
    <property type="entry name" value="PRK02260.1-4"/>
    <property type="match status" value="1"/>
</dbReference>
<feature type="binding site" evidence="14">
    <location>
        <position position="56"/>
    </location>
    <ligand>
        <name>Fe cation</name>
        <dbReference type="ChEBI" id="CHEBI:24875"/>
    </ligand>
</feature>
<accession>A0A7M1R2Q4</accession>
<dbReference type="AlphaFoldDB" id="A0A7M1R2Q4"/>
<dbReference type="PRINTS" id="PR01487">
    <property type="entry name" value="LUXSPROTEIN"/>
</dbReference>
<dbReference type="PANTHER" id="PTHR35799">
    <property type="entry name" value="S-RIBOSYLHOMOCYSTEINE LYASE"/>
    <property type="match status" value="1"/>
</dbReference>
<dbReference type="PANTHER" id="PTHR35799:SF1">
    <property type="entry name" value="S-RIBOSYLHOMOCYSTEINE LYASE"/>
    <property type="match status" value="1"/>
</dbReference>
<dbReference type="InterPro" id="IPR037005">
    <property type="entry name" value="LuxS_sf"/>
</dbReference>
<name>A0A7M1R2Q4_9ACTO</name>
<comment type="catalytic activity">
    <reaction evidence="1 14">
        <text>S-(5-deoxy-D-ribos-5-yl)-L-homocysteine = (S)-4,5-dihydroxypentane-2,3-dione + L-homocysteine</text>
        <dbReference type="Rhea" id="RHEA:17753"/>
        <dbReference type="ChEBI" id="CHEBI:29484"/>
        <dbReference type="ChEBI" id="CHEBI:58195"/>
        <dbReference type="ChEBI" id="CHEBI:58199"/>
        <dbReference type="EC" id="4.4.1.21"/>
    </reaction>
</comment>
<dbReference type="SUPFAM" id="SSF63411">
    <property type="entry name" value="LuxS/MPP-like metallohydrolase"/>
    <property type="match status" value="1"/>
</dbReference>
<keyword evidence="8 14" id="KW-0071">Autoinducer synthesis</keyword>
<evidence type="ECO:0000256" key="14">
    <source>
        <dbReference type="HAMAP-Rule" id="MF_00091"/>
    </source>
</evidence>
<evidence type="ECO:0000313" key="15">
    <source>
        <dbReference type="EMBL" id="QOR47767.1"/>
    </source>
</evidence>
<evidence type="ECO:0000256" key="3">
    <source>
        <dbReference type="ARBA" id="ARBA00011738"/>
    </source>
</evidence>
<comment type="function">
    <text evidence="11 14">Involved in the synthesis of autoinducer 2 (AI-2) which is secreted by bacteria and is used to communicate both the cell density and the metabolic potential of the environment. The regulation of gene expression in response to changes in cell density is called quorum sensing. Catalyzes the transformation of S-ribosylhomocysteine (RHC) to homocysteine (HC) and 4,5-dihydroxy-2,3-pentadione (DPD).</text>
</comment>
<dbReference type="PIRSF" id="PIRSF006160">
    <property type="entry name" value="AI2"/>
    <property type="match status" value="1"/>
</dbReference>
<dbReference type="Pfam" id="PF02664">
    <property type="entry name" value="LuxS"/>
    <property type="match status" value="1"/>
</dbReference>
<evidence type="ECO:0000256" key="11">
    <source>
        <dbReference type="ARBA" id="ARBA00024654"/>
    </source>
</evidence>
<comment type="subunit">
    <text evidence="3 14">Homodimer.</text>
</comment>
<dbReference type="EMBL" id="CP063212">
    <property type="protein sequence ID" value="QOR47767.1"/>
    <property type="molecule type" value="Genomic_DNA"/>
</dbReference>
<dbReference type="HAMAP" id="MF_00091">
    <property type="entry name" value="LuxS"/>
    <property type="match status" value="1"/>
</dbReference>
<evidence type="ECO:0000256" key="6">
    <source>
        <dbReference type="ARBA" id="ARBA00022654"/>
    </source>
</evidence>
<evidence type="ECO:0000256" key="8">
    <source>
        <dbReference type="ARBA" id="ARBA00022929"/>
    </source>
</evidence>